<evidence type="ECO:0000313" key="3">
    <source>
        <dbReference type="Proteomes" id="UP001629432"/>
    </source>
</evidence>
<keyword evidence="1" id="KW-0472">Membrane</keyword>
<evidence type="ECO:0000313" key="2">
    <source>
        <dbReference type="EMBL" id="MFM0636250.1"/>
    </source>
</evidence>
<comment type="caution">
    <text evidence="2">The sequence shown here is derived from an EMBL/GenBank/DDBJ whole genome shotgun (WGS) entry which is preliminary data.</text>
</comment>
<keyword evidence="3" id="KW-1185">Reference proteome</keyword>
<organism evidence="2 3">
    <name type="scientific">Paraburkholderia metrosideri</name>
    <dbReference type="NCBI Taxonomy" id="580937"/>
    <lineage>
        <taxon>Bacteria</taxon>
        <taxon>Pseudomonadati</taxon>
        <taxon>Pseudomonadota</taxon>
        <taxon>Betaproteobacteria</taxon>
        <taxon>Burkholderiales</taxon>
        <taxon>Burkholderiaceae</taxon>
        <taxon>Paraburkholderia</taxon>
    </lineage>
</organism>
<dbReference type="RefSeq" id="WP_408334070.1">
    <property type="nucleotide sequence ID" value="NZ_JAQQCF010000003.1"/>
</dbReference>
<evidence type="ECO:0000256" key="1">
    <source>
        <dbReference type="SAM" id="Phobius"/>
    </source>
</evidence>
<feature type="transmembrane region" description="Helical" evidence="1">
    <location>
        <begin position="6"/>
        <end position="24"/>
    </location>
</feature>
<feature type="transmembrane region" description="Helical" evidence="1">
    <location>
        <begin position="36"/>
        <end position="58"/>
    </location>
</feature>
<reference evidence="2 3" key="1">
    <citation type="journal article" date="2024" name="Chem. Sci.">
        <title>Discovery of megapolipeptins by genome mining of a Burkholderiales bacteria collection.</title>
        <authorList>
            <person name="Paulo B.S."/>
            <person name="Recchia M.J.J."/>
            <person name="Lee S."/>
            <person name="Fergusson C.H."/>
            <person name="Romanowski S.B."/>
            <person name="Hernandez A."/>
            <person name="Krull N."/>
            <person name="Liu D.Y."/>
            <person name="Cavanagh H."/>
            <person name="Bos A."/>
            <person name="Gray C.A."/>
            <person name="Murphy B.T."/>
            <person name="Linington R.G."/>
            <person name="Eustaquio A.S."/>
        </authorList>
    </citation>
    <scope>NUCLEOTIDE SEQUENCE [LARGE SCALE GENOMIC DNA]</scope>
    <source>
        <strain evidence="2 3">RL17-338-BIC-A</strain>
    </source>
</reference>
<dbReference type="EMBL" id="JAQQCF010000003">
    <property type="protein sequence ID" value="MFM0636250.1"/>
    <property type="molecule type" value="Genomic_DNA"/>
</dbReference>
<evidence type="ECO:0008006" key="4">
    <source>
        <dbReference type="Google" id="ProtNLM"/>
    </source>
</evidence>
<protein>
    <recommendedName>
        <fullName evidence="4">DNA methyltransferase</fullName>
    </recommendedName>
</protein>
<keyword evidence="1" id="KW-1133">Transmembrane helix</keyword>
<proteinExistence type="predicted"/>
<dbReference type="Proteomes" id="UP001629432">
    <property type="component" value="Unassembled WGS sequence"/>
</dbReference>
<name>A0ABW9DLN4_9BURK</name>
<keyword evidence="1" id="KW-0812">Transmembrane</keyword>
<gene>
    <name evidence="2" type="ORF">PQQ63_06045</name>
</gene>
<accession>A0ABW9DLN4</accession>
<feature type="transmembrane region" description="Helical" evidence="1">
    <location>
        <begin position="70"/>
        <end position="91"/>
    </location>
</feature>
<sequence>MNLTSLIIQLISGAVGGNVAGSLLSKFNLGPIGNSVAGILGGGLGGQLVSMLTGAAAPGAGTGGLDLSSILSNIGGGGIGGAVLMVVVGLIKAKMSKVPL</sequence>